<evidence type="ECO:0000256" key="1">
    <source>
        <dbReference type="SAM" id="Phobius"/>
    </source>
</evidence>
<organism evidence="2 3">
    <name type="scientific">Candidatus Enterococcus ferrettii</name>
    <dbReference type="NCBI Taxonomy" id="2815324"/>
    <lineage>
        <taxon>Bacteria</taxon>
        <taxon>Bacillati</taxon>
        <taxon>Bacillota</taxon>
        <taxon>Bacilli</taxon>
        <taxon>Lactobacillales</taxon>
        <taxon>Enterococcaceae</taxon>
        <taxon>Enterococcus</taxon>
    </lineage>
</organism>
<gene>
    <name evidence="2" type="ORF">JZO67_004145</name>
</gene>
<dbReference type="NCBIfam" id="TIGR01167">
    <property type="entry name" value="LPXTG_anchor"/>
    <property type="match status" value="1"/>
</dbReference>
<keyword evidence="1" id="KW-0472">Membrane</keyword>
<feature type="transmembrane region" description="Helical" evidence="1">
    <location>
        <begin position="46"/>
        <end position="65"/>
    </location>
</feature>
<dbReference type="Proteomes" id="UP000664357">
    <property type="component" value="Unassembled WGS sequence"/>
</dbReference>
<evidence type="ECO:0008006" key="4">
    <source>
        <dbReference type="Google" id="ProtNLM"/>
    </source>
</evidence>
<sequence>MTSQIEVFGTLGTEESIPADQPVVTGSTEVEARVYSGRLAQTNDTINNSLIILGFILCMTIFVVYKIRSLEEN</sequence>
<keyword evidence="1" id="KW-0812">Transmembrane</keyword>
<keyword evidence="1" id="KW-1133">Transmembrane helix</keyword>
<name>A0ABV0EU47_9ENTE</name>
<keyword evidence="3" id="KW-1185">Reference proteome</keyword>
<reference evidence="2 3" key="1">
    <citation type="submission" date="2021-03" db="EMBL/GenBank/DDBJ databases">
        <authorList>
            <person name="Gilmore M.S."/>
            <person name="Schwartzman J."/>
            <person name="Van Tyne D."/>
            <person name="Martin M."/>
            <person name="Earl A.M."/>
            <person name="Manson A.L."/>
            <person name="Straub T."/>
            <person name="Salamzade R."/>
            <person name="Saavedra J."/>
            <person name="Lebreton F."/>
            <person name="Prichula J."/>
            <person name="Schaufler K."/>
            <person name="Gaca A."/>
            <person name="Sgardioli B."/>
            <person name="Wagenaar J."/>
            <person name="Strong T."/>
        </authorList>
    </citation>
    <scope>NUCLEOTIDE SEQUENCE [LARGE SCALE GENOMIC DNA]</scope>
    <source>
        <strain evidence="2 3">665A</strain>
    </source>
</reference>
<dbReference type="RefSeq" id="WP_207701930.1">
    <property type="nucleotide sequence ID" value="NZ_JAFREL020000004.1"/>
</dbReference>
<dbReference type="EMBL" id="JAFREL020000004">
    <property type="protein sequence ID" value="MEO1772163.1"/>
    <property type="molecule type" value="Genomic_DNA"/>
</dbReference>
<protein>
    <recommendedName>
        <fullName evidence="4">Gram-positive cocci surface proteins LPxTG domain-containing protein</fullName>
    </recommendedName>
</protein>
<accession>A0ABV0EU47</accession>
<evidence type="ECO:0000313" key="3">
    <source>
        <dbReference type="Proteomes" id="UP000664357"/>
    </source>
</evidence>
<reference evidence="2 3" key="2">
    <citation type="submission" date="2024-02" db="EMBL/GenBank/DDBJ databases">
        <title>The Genome Sequence of Enterococcus sp. DIV0159.</title>
        <authorList>
            <person name="Earl A."/>
            <person name="Manson A."/>
            <person name="Gilmore M."/>
            <person name="Sanders J."/>
            <person name="Shea T."/>
            <person name="Howe W."/>
            <person name="Livny J."/>
            <person name="Cuomo C."/>
            <person name="Neafsey D."/>
            <person name="Birren B."/>
        </authorList>
    </citation>
    <scope>NUCLEOTIDE SEQUENCE [LARGE SCALE GENOMIC DNA]</scope>
    <source>
        <strain evidence="2 3">665A</strain>
    </source>
</reference>
<proteinExistence type="predicted"/>
<comment type="caution">
    <text evidence="2">The sequence shown here is derived from an EMBL/GenBank/DDBJ whole genome shotgun (WGS) entry which is preliminary data.</text>
</comment>
<evidence type="ECO:0000313" key="2">
    <source>
        <dbReference type="EMBL" id="MEO1772163.1"/>
    </source>
</evidence>